<dbReference type="PANTHER" id="PTHR24321:SF14">
    <property type="entry name" value="SHORT-CHAIN TYPE DEHYDROGENASE_REDUCTASE BLR2146-RELATED"/>
    <property type="match status" value="1"/>
</dbReference>
<keyword evidence="2" id="KW-0560">Oxidoreductase</keyword>
<dbReference type="PANTHER" id="PTHR24321">
    <property type="entry name" value="DEHYDROGENASES, SHORT CHAIN"/>
    <property type="match status" value="1"/>
</dbReference>
<evidence type="ECO:0000313" key="4">
    <source>
        <dbReference type="Proteomes" id="UP000249185"/>
    </source>
</evidence>
<sequence>MPDALTTPAPAPSSLASLPLDGRSAVVTGAASGLGLAYVEALCEAGARVTLTDLEEARLREQAERLRGLGYDVQAEAADVTDAARADAIMAGVAARHGGVDIFFANAGIDPGPGYAALDAEGRRSDANRLENYDFARWGRVVDISLNAVFLGLRAAARQMRPRGRGSIVVTTSISALRPAPGLGAAYAAAKAGAAQLVRAAAIELAPDGVRVNAIAPGPFITNIGDGFINDPEVQRRFAQGVPMGRMARPEEIKPLALYLASDASAFVTGQQIAIDGGMSLLAARF</sequence>
<dbReference type="InterPro" id="IPR036291">
    <property type="entry name" value="NAD(P)-bd_dom_sf"/>
</dbReference>
<dbReference type="Pfam" id="PF13561">
    <property type="entry name" value="adh_short_C2"/>
    <property type="match status" value="1"/>
</dbReference>
<dbReference type="PROSITE" id="PS00061">
    <property type="entry name" value="ADH_SHORT"/>
    <property type="match status" value="1"/>
</dbReference>
<dbReference type="AlphaFoldDB" id="A0A2W5MXM2"/>
<dbReference type="InterPro" id="IPR002347">
    <property type="entry name" value="SDR_fam"/>
</dbReference>
<comment type="similarity">
    <text evidence="1">Belongs to the short-chain dehydrogenases/reductases (SDR) family.</text>
</comment>
<dbReference type="InterPro" id="IPR020904">
    <property type="entry name" value="Sc_DH/Rdtase_CS"/>
</dbReference>
<accession>A0A2W5MXM2</accession>
<dbReference type="Proteomes" id="UP000249185">
    <property type="component" value="Unassembled WGS sequence"/>
</dbReference>
<dbReference type="FunFam" id="3.40.50.720:FF:000084">
    <property type="entry name" value="Short-chain dehydrogenase reductase"/>
    <property type="match status" value="1"/>
</dbReference>
<name>A0A2W5MXM2_RHOSU</name>
<dbReference type="GO" id="GO:0016491">
    <property type="term" value="F:oxidoreductase activity"/>
    <property type="evidence" value="ECO:0007669"/>
    <property type="project" value="UniProtKB-KW"/>
</dbReference>
<evidence type="ECO:0000256" key="2">
    <source>
        <dbReference type="ARBA" id="ARBA00023002"/>
    </source>
</evidence>
<dbReference type="PRINTS" id="PR00080">
    <property type="entry name" value="SDRFAMILY"/>
</dbReference>
<dbReference type="Gene3D" id="3.40.50.720">
    <property type="entry name" value="NAD(P)-binding Rossmann-like Domain"/>
    <property type="match status" value="1"/>
</dbReference>
<dbReference type="SUPFAM" id="SSF51735">
    <property type="entry name" value="NAD(P)-binding Rossmann-fold domains"/>
    <property type="match status" value="1"/>
</dbReference>
<organism evidence="3 4">
    <name type="scientific">Rhodovulum sulfidophilum</name>
    <name type="common">Rhodobacter sulfidophilus</name>
    <dbReference type="NCBI Taxonomy" id="35806"/>
    <lineage>
        <taxon>Bacteria</taxon>
        <taxon>Pseudomonadati</taxon>
        <taxon>Pseudomonadota</taxon>
        <taxon>Alphaproteobacteria</taxon>
        <taxon>Rhodobacterales</taxon>
        <taxon>Paracoccaceae</taxon>
        <taxon>Rhodovulum</taxon>
    </lineage>
</organism>
<evidence type="ECO:0000256" key="1">
    <source>
        <dbReference type="ARBA" id="ARBA00006484"/>
    </source>
</evidence>
<dbReference type="PRINTS" id="PR00081">
    <property type="entry name" value="GDHRDH"/>
</dbReference>
<comment type="caution">
    <text evidence="3">The sequence shown here is derived from an EMBL/GenBank/DDBJ whole genome shotgun (WGS) entry which is preliminary data.</text>
</comment>
<dbReference type="EMBL" id="QFPW01000032">
    <property type="protein sequence ID" value="PZQ46031.1"/>
    <property type="molecule type" value="Genomic_DNA"/>
</dbReference>
<gene>
    <name evidence="3" type="ORF">DI556_21370</name>
</gene>
<evidence type="ECO:0000313" key="3">
    <source>
        <dbReference type="EMBL" id="PZQ46031.1"/>
    </source>
</evidence>
<proteinExistence type="inferred from homology"/>
<reference evidence="3 4" key="1">
    <citation type="submission" date="2017-08" db="EMBL/GenBank/DDBJ databases">
        <title>Infants hospitalized years apart are colonized by the same room-sourced microbial strains.</title>
        <authorList>
            <person name="Brooks B."/>
            <person name="Olm M.R."/>
            <person name="Firek B.A."/>
            <person name="Baker R."/>
            <person name="Thomas B.C."/>
            <person name="Morowitz M.J."/>
            <person name="Banfield J.F."/>
        </authorList>
    </citation>
    <scope>NUCLEOTIDE SEQUENCE [LARGE SCALE GENOMIC DNA]</scope>
    <source>
        <strain evidence="3">S2_005_002_R2_34</strain>
    </source>
</reference>
<protein>
    <submittedName>
        <fullName evidence="3">NAD(P)-dependent oxidoreductase</fullName>
    </submittedName>
</protein>